<accession>A0A250JA17</accession>
<dbReference type="Proteomes" id="UP000217257">
    <property type="component" value="Chromosome"/>
</dbReference>
<dbReference type="EMBL" id="CP022098">
    <property type="protein sequence ID" value="ATB40312.1"/>
    <property type="molecule type" value="Genomic_DNA"/>
</dbReference>
<name>A0A250JA17_9BACT</name>
<dbReference type="AlphaFoldDB" id="A0A250JA17"/>
<proteinExistence type="predicted"/>
<protein>
    <submittedName>
        <fullName evidence="2">Uncharacterized protein</fullName>
    </submittedName>
</protein>
<keyword evidence="1" id="KW-0812">Transmembrane</keyword>
<dbReference type="KEGG" id="cfus:CYFUS_005761"/>
<sequence>MGCGPAQGLFSRMPVKPSERLRTVSRVPRFQHMERQLRTAPVWMLLLLAPVVAFAQRGTHTGEMPLNQQVVQSPLFWSWVVMLAVAVVAFAAYTVKISRNRRPPDHPSVP</sequence>
<reference evidence="2 3" key="1">
    <citation type="submission" date="2017-06" db="EMBL/GenBank/DDBJ databases">
        <title>Sequencing and comparative analysis of myxobacterial genomes.</title>
        <authorList>
            <person name="Rupp O."/>
            <person name="Goesmann A."/>
            <person name="Sogaard-Andersen L."/>
        </authorList>
    </citation>
    <scope>NUCLEOTIDE SEQUENCE [LARGE SCALE GENOMIC DNA]</scope>
    <source>
        <strain evidence="2 3">DSM 52655</strain>
    </source>
</reference>
<organism evidence="2 3">
    <name type="scientific">Cystobacter fuscus</name>
    <dbReference type="NCBI Taxonomy" id="43"/>
    <lineage>
        <taxon>Bacteria</taxon>
        <taxon>Pseudomonadati</taxon>
        <taxon>Myxococcota</taxon>
        <taxon>Myxococcia</taxon>
        <taxon>Myxococcales</taxon>
        <taxon>Cystobacterineae</taxon>
        <taxon>Archangiaceae</taxon>
        <taxon>Cystobacter</taxon>
    </lineage>
</organism>
<keyword evidence="1" id="KW-1133">Transmembrane helix</keyword>
<feature type="transmembrane region" description="Helical" evidence="1">
    <location>
        <begin position="76"/>
        <end position="95"/>
    </location>
</feature>
<gene>
    <name evidence="2" type="ORF">CYFUS_005761</name>
</gene>
<evidence type="ECO:0000256" key="1">
    <source>
        <dbReference type="SAM" id="Phobius"/>
    </source>
</evidence>
<evidence type="ECO:0000313" key="2">
    <source>
        <dbReference type="EMBL" id="ATB40312.1"/>
    </source>
</evidence>
<feature type="transmembrane region" description="Helical" evidence="1">
    <location>
        <begin position="39"/>
        <end position="56"/>
    </location>
</feature>
<keyword evidence="1" id="KW-0472">Membrane</keyword>
<evidence type="ECO:0000313" key="3">
    <source>
        <dbReference type="Proteomes" id="UP000217257"/>
    </source>
</evidence>